<dbReference type="RefSeq" id="WP_069435656.1">
    <property type="nucleotide sequence ID" value="NZ_LQOY01000109.1"/>
</dbReference>
<evidence type="ECO:0000313" key="2">
    <source>
        <dbReference type="Proteomes" id="UP000193928"/>
    </source>
</evidence>
<dbReference type="Proteomes" id="UP000193928">
    <property type="component" value="Unassembled WGS sequence"/>
</dbReference>
<sequence length="179" mass="19901">MTTSAEPNNLTPAATITHSIVTVKGQQHAEVSAHHARTPDARISLTCAGIHMIFYSCHAVQGLLEAFTAARAQMVGIPHHIPILRRDPHEIEARVALSVEWTRRPTYAVVTQSALNRIKTAKVNWIDLYTGPLTWQLRDQAGLLSMIELLRRTHQTAIAIFADGQQYDADPTSCDYRIV</sequence>
<keyword evidence="2" id="KW-1185">Reference proteome</keyword>
<proteinExistence type="predicted"/>
<reference evidence="1 2" key="1">
    <citation type="submission" date="2016-01" db="EMBL/GenBank/DDBJ databases">
        <title>The new phylogeny of the genus Mycobacterium.</title>
        <authorList>
            <person name="Tarcisio F."/>
            <person name="Conor M."/>
            <person name="Antonella G."/>
            <person name="Elisabetta G."/>
            <person name="Giulia F.S."/>
            <person name="Sara T."/>
            <person name="Anna F."/>
            <person name="Clotilde B."/>
            <person name="Roberto B."/>
            <person name="Veronica D.S."/>
            <person name="Fabio R."/>
            <person name="Monica P."/>
            <person name="Olivier J."/>
            <person name="Enrico T."/>
            <person name="Nicola S."/>
        </authorList>
    </citation>
    <scope>NUCLEOTIDE SEQUENCE [LARGE SCALE GENOMIC DNA]</scope>
    <source>
        <strain evidence="1 2">DSM 44160</strain>
    </source>
</reference>
<protein>
    <submittedName>
        <fullName evidence="1">Uncharacterized protein</fullName>
    </submittedName>
</protein>
<dbReference type="EMBL" id="LQOY01000109">
    <property type="protein sequence ID" value="ORV82741.1"/>
    <property type="molecule type" value="Genomic_DNA"/>
</dbReference>
<evidence type="ECO:0000313" key="1">
    <source>
        <dbReference type="EMBL" id="ORV82741.1"/>
    </source>
</evidence>
<gene>
    <name evidence="1" type="ORF">AWC08_28555</name>
</gene>
<accession>A0A1X1W880</accession>
<organism evidence="1 2">
    <name type="scientific">Mycobacterium gordonae</name>
    <dbReference type="NCBI Taxonomy" id="1778"/>
    <lineage>
        <taxon>Bacteria</taxon>
        <taxon>Bacillati</taxon>
        <taxon>Actinomycetota</taxon>
        <taxon>Actinomycetes</taxon>
        <taxon>Mycobacteriales</taxon>
        <taxon>Mycobacteriaceae</taxon>
        <taxon>Mycobacterium</taxon>
    </lineage>
</organism>
<name>A0A1X1W880_MYCGO</name>
<comment type="caution">
    <text evidence="1">The sequence shown here is derived from an EMBL/GenBank/DDBJ whole genome shotgun (WGS) entry which is preliminary data.</text>
</comment>
<dbReference type="AlphaFoldDB" id="A0A1X1W880"/>